<evidence type="ECO:0000313" key="3">
    <source>
        <dbReference type="Proteomes" id="UP000022141"/>
    </source>
</evidence>
<proteinExistence type="predicted"/>
<sequence length="267" mass="29040">MSKRFCSVSKAVCAAAHFRGIRQRRLGAQKLGFQPSPGLGKVGPRLPFGADHPVKRALQVLRGPRKERSALWSDQADAVQLPVGAQIDRADQLSVPCQRGDPVVERNPLLAGIFRVPENVVGGRRIEDRAVRRGRHCGDTAQFDANRLQLPLVAIKTVGATARRACGPEHVLAAEGQGRCHLTGRGLAHCVRRWKHLVPAAPPLVDVPGPPPIRLWVAKEHPVRAVKRKRRVLDAGVHPDDKSAARRHGQNMRGAGAVPRRGPDAGY</sequence>
<protein>
    <submittedName>
        <fullName evidence="2">Uncharacterized protein</fullName>
    </submittedName>
</protein>
<dbReference type="AlphaFoldDB" id="A0A011QA22"/>
<dbReference type="EMBL" id="JEMY01000047">
    <property type="protein sequence ID" value="EXI85955.1"/>
    <property type="molecule type" value="Genomic_DNA"/>
</dbReference>
<gene>
    <name evidence="2" type="ORF">AW11_03287</name>
</gene>
<organism evidence="2 3">
    <name type="scientific">Accumulibacter regalis</name>
    <dbReference type="NCBI Taxonomy" id="522306"/>
    <lineage>
        <taxon>Bacteria</taxon>
        <taxon>Pseudomonadati</taxon>
        <taxon>Pseudomonadota</taxon>
        <taxon>Betaproteobacteria</taxon>
        <taxon>Candidatus Accumulibacter</taxon>
    </lineage>
</organism>
<reference evidence="2" key="1">
    <citation type="submission" date="2014-02" db="EMBL/GenBank/DDBJ databases">
        <title>Expanding our view of genomic diversity in Candidatus Accumulibacter clades.</title>
        <authorList>
            <person name="Skennerton C.T."/>
            <person name="Barr J.J."/>
            <person name="Slater F.R."/>
            <person name="Bond P.L."/>
            <person name="Tyson G.W."/>
        </authorList>
    </citation>
    <scope>NUCLEOTIDE SEQUENCE [LARGE SCALE GENOMIC DNA]</scope>
</reference>
<evidence type="ECO:0000256" key="1">
    <source>
        <dbReference type="SAM" id="MobiDB-lite"/>
    </source>
</evidence>
<evidence type="ECO:0000313" key="2">
    <source>
        <dbReference type="EMBL" id="EXI85955.1"/>
    </source>
</evidence>
<keyword evidence="3" id="KW-1185">Reference proteome</keyword>
<name>A0A011QA22_ACCRE</name>
<comment type="caution">
    <text evidence="2">The sequence shown here is derived from an EMBL/GenBank/DDBJ whole genome shotgun (WGS) entry which is preliminary data.</text>
</comment>
<dbReference type="Proteomes" id="UP000022141">
    <property type="component" value="Unassembled WGS sequence"/>
</dbReference>
<accession>A0A011QA22</accession>
<feature type="region of interest" description="Disordered" evidence="1">
    <location>
        <begin position="236"/>
        <end position="267"/>
    </location>
</feature>